<dbReference type="EMBL" id="HBIJ01015526">
    <property type="protein sequence ID" value="CAE0369606.1"/>
    <property type="molecule type" value="Transcribed_RNA"/>
</dbReference>
<feature type="chain" id="PRO_5031035106" evidence="1">
    <location>
        <begin position="16"/>
        <end position="406"/>
    </location>
</feature>
<reference evidence="2" key="1">
    <citation type="submission" date="2021-01" db="EMBL/GenBank/DDBJ databases">
        <authorList>
            <person name="Corre E."/>
            <person name="Pelletier E."/>
            <person name="Niang G."/>
            <person name="Scheremetjew M."/>
            <person name="Finn R."/>
            <person name="Kale V."/>
            <person name="Holt S."/>
            <person name="Cochrane G."/>
            <person name="Meng A."/>
            <person name="Brown T."/>
            <person name="Cohen L."/>
        </authorList>
    </citation>
    <scope>NUCLEOTIDE SEQUENCE</scope>
    <source>
        <strain evidence="2">CCMP1510</strain>
    </source>
</reference>
<organism evidence="2">
    <name type="scientific">Aureoumbra lagunensis</name>
    <dbReference type="NCBI Taxonomy" id="44058"/>
    <lineage>
        <taxon>Eukaryota</taxon>
        <taxon>Sar</taxon>
        <taxon>Stramenopiles</taxon>
        <taxon>Ochrophyta</taxon>
        <taxon>Pelagophyceae</taxon>
        <taxon>Pelagomonadales</taxon>
        <taxon>Aureoumbra</taxon>
    </lineage>
</organism>
<protein>
    <submittedName>
        <fullName evidence="2">Uncharacterized protein</fullName>
    </submittedName>
</protein>
<keyword evidence="1" id="KW-0732">Signal</keyword>
<name>A0A7S3JZA3_9STRA</name>
<proteinExistence type="predicted"/>
<gene>
    <name evidence="2" type="ORF">ALAG00032_LOCUS10370</name>
</gene>
<evidence type="ECO:0000313" key="2">
    <source>
        <dbReference type="EMBL" id="CAE0369606.1"/>
    </source>
</evidence>
<feature type="signal peptide" evidence="1">
    <location>
        <begin position="1"/>
        <end position="15"/>
    </location>
</feature>
<accession>A0A7S3JZA3</accession>
<dbReference type="AlphaFoldDB" id="A0A7S3JZA3"/>
<sequence>MLFVLALLILRESLGLIYSTVQRREKLRAVKWDSETIEEAVRNGFAGDSRLLKELGIKTWSNPVADVKSASEAGELLESAGNFFEDPRFLIYEESESKFKWIASGTWPVAWRPRVRVYGTSKFKSEGHIEDDWDLMPFSIFFRDVWPRLEDIYDLYVAPVVEKSTFTILKQKIGGFFDNYKVVQSAPILIKRISLIDETNSRAQRLASALPDFAFSADYKQRGTARFDATQIYISVRPLEKDAITQKVRRQINWEIPIPSRFHTIAQLPKLETTNLNSTFVEQNWASEPKVEYSFIHKPRAFLQAPFSGDVQDPEADVLRRKLITAASDAGLPTIQADPPAIVAPNGAKAIFDTLGHLVLAAYFSRRPKFLFSGSLAIELHPSVLVGGVDNGNGKNNHHHHDSDDR</sequence>
<evidence type="ECO:0000256" key="1">
    <source>
        <dbReference type="SAM" id="SignalP"/>
    </source>
</evidence>